<proteinExistence type="predicted"/>
<dbReference type="Proteomes" id="UP000629025">
    <property type="component" value="Unassembled WGS sequence"/>
</dbReference>
<evidence type="ECO:0000313" key="7">
    <source>
        <dbReference type="Proteomes" id="UP000629025"/>
    </source>
</evidence>
<keyword evidence="2" id="KW-0238">DNA-binding</keyword>
<dbReference type="PANTHER" id="PTHR43280:SF30">
    <property type="entry name" value="MMSAB OPERON REGULATORY PROTEIN"/>
    <property type="match status" value="1"/>
</dbReference>
<evidence type="ECO:0000313" key="6">
    <source>
        <dbReference type="EMBL" id="GGB91677.1"/>
    </source>
</evidence>
<dbReference type="InterPro" id="IPR003313">
    <property type="entry name" value="AraC-bd"/>
</dbReference>
<keyword evidence="3" id="KW-0010">Activator</keyword>
<protein>
    <submittedName>
        <fullName evidence="6">MmsAB operon regulatory protein</fullName>
    </submittedName>
</protein>
<evidence type="ECO:0000256" key="1">
    <source>
        <dbReference type="ARBA" id="ARBA00023015"/>
    </source>
</evidence>
<organism evidence="6 7">
    <name type="scientific">Marinobacterium zhoushanense</name>
    <dbReference type="NCBI Taxonomy" id="1679163"/>
    <lineage>
        <taxon>Bacteria</taxon>
        <taxon>Pseudomonadati</taxon>
        <taxon>Pseudomonadota</taxon>
        <taxon>Gammaproteobacteria</taxon>
        <taxon>Oceanospirillales</taxon>
        <taxon>Oceanospirillaceae</taxon>
        <taxon>Marinobacterium</taxon>
    </lineage>
</organism>
<dbReference type="Pfam" id="PF12833">
    <property type="entry name" value="HTH_18"/>
    <property type="match status" value="1"/>
</dbReference>
<dbReference type="SUPFAM" id="SSF51215">
    <property type="entry name" value="Regulatory protein AraC"/>
    <property type="match status" value="1"/>
</dbReference>
<name>A0ABQ1KCE4_9GAMM</name>
<feature type="domain" description="HTH araC/xylS-type" evidence="5">
    <location>
        <begin position="196"/>
        <end position="294"/>
    </location>
</feature>
<reference evidence="7" key="1">
    <citation type="journal article" date="2019" name="Int. J. Syst. Evol. Microbiol.">
        <title>The Global Catalogue of Microorganisms (GCM) 10K type strain sequencing project: providing services to taxonomists for standard genome sequencing and annotation.</title>
        <authorList>
            <consortium name="The Broad Institute Genomics Platform"/>
            <consortium name="The Broad Institute Genome Sequencing Center for Infectious Disease"/>
            <person name="Wu L."/>
            <person name="Ma J."/>
        </authorList>
    </citation>
    <scope>NUCLEOTIDE SEQUENCE [LARGE SCALE GENOMIC DNA]</scope>
    <source>
        <strain evidence="7">CGMCC 1.15341</strain>
    </source>
</reference>
<gene>
    <name evidence="6" type="primary">mmsR</name>
    <name evidence="6" type="ORF">GCM10011352_17170</name>
</gene>
<dbReference type="SUPFAM" id="SSF46689">
    <property type="entry name" value="Homeodomain-like"/>
    <property type="match status" value="2"/>
</dbReference>
<dbReference type="CDD" id="cd06986">
    <property type="entry name" value="cupin_MmsR-like_N"/>
    <property type="match status" value="1"/>
</dbReference>
<dbReference type="Pfam" id="PF02311">
    <property type="entry name" value="AraC_binding"/>
    <property type="match status" value="1"/>
</dbReference>
<evidence type="ECO:0000259" key="5">
    <source>
        <dbReference type="PROSITE" id="PS01124"/>
    </source>
</evidence>
<dbReference type="PROSITE" id="PS01124">
    <property type="entry name" value="HTH_ARAC_FAMILY_2"/>
    <property type="match status" value="1"/>
</dbReference>
<keyword evidence="7" id="KW-1185">Reference proteome</keyword>
<dbReference type="Gene3D" id="1.10.10.60">
    <property type="entry name" value="Homeodomain-like"/>
    <property type="match status" value="2"/>
</dbReference>
<evidence type="ECO:0000256" key="3">
    <source>
        <dbReference type="ARBA" id="ARBA00023159"/>
    </source>
</evidence>
<dbReference type="RefSeq" id="WP_188747308.1">
    <property type="nucleotide sequence ID" value="NZ_BMIJ01000003.1"/>
</dbReference>
<dbReference type="SMART" id="SM00342">
    <property type="entry name" value="HTH_ARAC"/>
    <property type="match status" value="1"/>
</dbReference>
<dbReference type="InterPro" id="IPR037923">
    <property type="entry name" value="HTH-like"/>
</dbReference>
<dbReference type="InterPro" id="IPR018060">
    <property type="entry name" value="HTH_AraC"/>
</dbReference>
<dbReference type="InterPro" id="IPR020449">
    <property type="entry name" value="Tscrpt_reg_AraC-type_HTH"/>
</dbReference>
<dbReference type="InterPro" id="IPR009057">
    <property type="entry name" value="Homeodomain-like_sf"/>
</dbReference>
<dbReference type="EMBL" id="BMIJ01000003">
    <property type="protein sequence ID" value="GGB91677.1"/>
    <property type="molecule type" value="Genomic_DNA"/>
</dbReference>
<evidence type="ECO:0000256" key="4">
    <source>
        <dbReference type="ARBA" id="ARBA00023163"/>
    </source>
</evidence>
<dbReference type="InterPro" id="IPR018062">
    <property type="entry name" value="HTH_AraC-typ_CS"/>
</dbReference>
<sequence length="307" mass="34894">MSNPSNWPLPPESIRFVVPRRIVQQLADHPLSRGLYPLGIGYYHQASGHHMERVEHDDYLLIYCLEGAGLLQVEGLKYSVHAGDLVLLPKGVSHSYRALKSRPWTIYWAHFHGDDADAFYAHLSEPRQSAPILLTPLGLQSRLASDFEALLELRESTYNLSAYLCAANQLRQILTHIALLQPLARNRQKGDSLDLERVHSLMQAHVHEHLALDTLADSVNLSKYHFVKRYKELTGTTPINHFIQLKIERACHLLDTTSNSINEIAFAVGYEDAYYFSRIFKKIMGVSPSQYRNLRTGAYAYRGGSTR</sequence>
<dbReference type="PROSITE" id="PS00041">
    <property type="entry name" value="HTH_ARAC_FAMILY_1"/>
    <property type="match status" value="1"/>
</dbReference>
<keyword evidence="4" id="KW-0804">Transcription</keyword>
<dbReference type="PANTHER" id="PTHR43280">
    <property type="entry name" value="ARAC-FAMILY TRANSCRIPTIONAL REGULATOR"/>
    <property type="match status" value="1"/>
</dbReference>
<evidence type="ECO:0000256" key="2">
    <source>
        <dbReference type="ARBA" id="ARBA00023125"/>
    </source>
</evidence>
<comment type="caution">
    <text evidence="6">The sequence shown here is derived from an EMBL/GenBank/DDBJ whole genome shotgun (WGS) entry which is preliminary data.</text>
</comment>
<dbReference type="Gene3D" id="2.60.120.280">
    <property type="entry name" value="Regulatory protein AraC"/>
    <property type="match status" value="1"/>
</dbReference>
<keyword evidence="1" id="KW-0805">Transcription regulation</keyword>
<accession>A0ABQ1KCE4</accession>
<dbReference type="PRINTS" id="PR00032">
    <property type="entry name" value="HTHARAC"/>
</dbReference>